<evidence type="ECO:0000313" key="4">
    <source>
        <dbReference type="Proteomes" id="UP001518989"/>
    </source>
</evidence>
<organism evidence="3 4">
    <name type="scientific">Roseomonas haemaphysalidis</name>
    <dbReference type="NCBI Taxonomy" id="2768162"/>
    <lineage>
        <taxon>Bacteria</taxon>
        <taxon>Pseudomonadati</taxon>
        <taxon>Pseudomonadota</taxon>
        <taxon>Alphaproteobacteria</taxon>
        <taxon>Acetobacterales</taxon>
        <taxon>Roseomonadaceae</taxon>
        <taxon>Roseomonas</taxon>
    </lineage>
</organism>
<sequence>MELLVLDPRRDDWPALVAEAGAETMVLLLDCRRDGLREMLDATQGRPGFARIRIADAGGPGRLCLGALVLDMPALAARKEDLARLGQRLAPGGVLHLCGGGGGASAAGGRFVAALARLMGRDVTVPRAAWMPGSIGALVPAALVAGAAVREAAARHRQA</sequence>
<reference evidence="3 4" key="1">
    <citation type="submission" date="2020-09" db="EMBL/GenBank/DDBJ databases">
        <title>Roseomonas.</title>
        <authorList>
            <person name="Zhu W."/>
        </authorList>
    </citation>
    <scope>NUCLEOTIDE SEQUENCE [LARGE SCALE GENOMIC DNA]</scope>
    <source>
        <strain evidence="3 4">573</strain>
    </source>
</reference>
<proteinExistence type="predicted"/>
<protein>
    <submittedName>
        <fullName evidence="3">DUF4347 domain-containing protein</fullName>
    </submittedName>
</protein>
<feature type="domain" description="DUF4347" evidence="2">
    <location>
        <begin position="3"/>
        <end position="125"/>
    </location>
</feature>
<feature type="transmembrane region" description="Helical" evidence="1">
    <location>
        <begin position="128"/>
        <end position="149"/>
    </location>
</feature>
<keyword evidence="1" id="KW-0472">Membrane</keyword>
<evidence type="ECO:0000256" key="1">
    <source>
        <dbReference type="SAM" id="Phobius"/>
    </source>
</evidence>
<accession>A0ABS3KVH0</accession>
<name>A0ABS3KVH0_9PROT</name>
<comment type="caution">
    <text evidence="3">The sequence shown here is derived from an EMBL/GenBank/DDBJ whole genome shotgun (WGS) entry which is preliminary data.</text>
</comment>
<dbReference type="EMBL" id="JACTNG010000015">
    <property type="protein sequence ID" value="MBO1081472.1"/>
    <property type="molecule type" value="Genomic_DNA"/>
</dbReference>
<evidence type="ECO:0000313" key="3">
    <source>
        <dbReference type="EMBL" id="MBO1081472.1"/>
    </source>
</evidence>
<keyword evidence="4" id="KW-1185">Reference proteome</keyword>
<keyword evidence="1" id="KW-0812">Transmembrane</keyword>
<keyword evidence="1" id="KW-1133">Transmembrane helix</keyword>
<dbReference type="Proteomes" id="UP001518989">
    <property type="component" value="Unassembled WGS sequence"/>
</dbReference>
<evidence type="ECO:0000259" key="2">
    <source>
        <dbReference type="Pfam" id="PF14252"/>
    </source>
</evidence>
<dbReference type="InterPro" id="IPR025592">
    <property type="entry name" value="DUF4347"/>
</dbReference>
<dbReference type="Pfam" id="PF14252">
    <property type="entry name" value="DUF4347"/>
    <property type="match status" value="1"/>
</dbReference>
<gene>
    <name evidence="3" type="ORF">IAI61_20760</name>
</gene>